<protein>
    <submittedName>
        <fullName evidence="1">Uncharacterized protein</fullName>
    </submittedName>
</protein>
<dbReference type="RefSeq" id="WP_200276534.1">
    <property type="nucleotide sequence ID" value="NZ_NRRP01000004.1"/>
</dbReference>
<dbReference type="Proteomes" id="UP000295733">
    <property type="component" value="Unassembled WGS sequence"/>
</dbReference>
<organism evidence="1 2">
    <name type="scientific">Rhodovulum adriaticum</name>
    <name type="common">Rhodopseudomonas adriatica</name>
    <dbReference type="NCBI Taxonomy" id="35804"/>
    <lineage>
        <taxon>Bacteria</taxon>
        <taxon>Pseudomonadati</taxon>
        <taxon>Pseudomonadota</taxon>
        <taxon>Alphaproteobacteria</taxon>
        <taxon>Rhodobacterales</taxon>
        <taxon>Paracoccaceae</taxon>
        <taxon>Rhodovulum</taxon>
    </lineage>
</organism>
<evidence type="ECO:0000313" key="1">
    <source>
        <dbReference type="EMBL" id="TCP27574.1"/>
    </source>
</evidence>
<dbReference type="AlphaFoldDB" id="A0A4R2P0Y6"/>
<proteinExistence type="predicted"/>
<gene>
    <name evidence="1" type="ORF">EV656_101483</name>
</gene>
<keyword evidence="2" id="KW-1185">Reference proteome</keyword>
<comment type="caution">
    <text evidence="1">The sequence shown here is derived from an EMBL/GenBank/DDBJ whole genome shotgun (WGS) entry which is preliminary data.</text>
</comment>
<reference evidence="1 2" key="1">
    <citation type="submission" date="2019-03" db="EMBL/GenBank/DDBJ databases">
        <title>Genomic Encyclopedia of Type Strains, Phase IV (KMG-IV): sequencing the most valuable type-strain genomes for metagenomic binning, comparative biology and taxonomic classification.</title>
        <authorList>
            <person name="Goeker M."/>
        </authorList>
    </citation>
    <scope>NUCLEOTIDE SEQUENCE [LARGE SCALE GENOMIC DNA]</scope>
    <source>
        <strain evidence="1 2">DSM 2781</strain>
    </source>
</reference>
<evidence type="ECO:0000313" key="2">
    <source>
        <dbReference type="Proteomes" id="UP000295733"/>
    </source>
</evidence>
<dbReference type="EMBL" id="SLXL01000001">
    <property type="protein sequence ID" value="TCP27574.1"/>
    <property type="molecule type" value="Genomic_DNA"/>
</dbReference>
<accession>A0A4R2P0Y6</accession>
<sequence>MSAPPTLNAKVKVLNMKSKTFKVGRSAKTGRFTTVKKATQRKSTHVVETIKKK</sequence>
<name>A0A4R2P0Y6_RHOAD</name>